<dbReference type="Proteomes" id="UP001168821">
    <property type="component" value="Unassembled WGS sequence"/>
</dbReference>
<keyword evidence="4" id="KW-1185">Reference proteome</keyword>
<organism evidence="3 4">
    <name type="scientific">Zophobas morio</name>
    <dbReference type="NCBI Taxonomy" id="2755281"/>
    <lineage>
        <taxon>Eukaryota</taxon>
        <taxon>Metazoa</taxon>
        <taxon>Ecdysozoa</taxon>
        <taxon>Arthropoda</taxon>
        <taxon>Hexapoda</taxon>
        <taxon>Insecta</taxon>
        <taxon>Pterygota</taxon>
        <taxon>Neoptera</taxon>
        <taxon>Endopterygota</taxon>
        <taxon>Coleoptera</taxon>
        <taxon>Polyphaga</taxon>
        <taxon>Cucujiformia</taxon>
        <taxon>Tenebrionidae</taxon>
        <taxon>Zophobas</taxon>
    </lineage>
</organism>
<evidence type="ECO:0000256" key="2">
    <source>
        <dbReference type="SAM" id="Phobius"/>
    </source>
</evidence>
<dbReference type="AlphaFoldDB" id="A0AA38HQQ5"/>
<sequence>MNTFYWQVHVGLVASAALLNGWRLWWGVSGKTMLLFSPVQSATRKPKDETKSRGRREASIAGERRAIRRHCDGRKQSRRKKTRTMRFEVHNGGENFGN</sequence>
<evidence type="ECO:0000256" key="1">
    <source>
        <dbReference type="SAM" id="MobiDB-lite"/>
    </source>
</evidence>
<feature type="compositionally biased region" description="Basic and acidic residues" evidence="1">
    <location>
        <begin position="45"/>
        <end position="75"/>
    </location>
</feature>
<protein>
    <submittedName>
        <fullName evidence="3">Uncharacterized protein</fullName>
    </submittedName>
</protein>
<keyword evidence="2" id="KW-0812">Transmembrane</keyword>
<feature type="transmembrane region" description="Helical" evidence="2">
    <location>
        <begin position="6"/>
        <end position="26"/>
    </location>
</feature>
<keyword evidence="2" id="KW-0472">Membrane</keyword>
<accession>A0AA38HQQ5</accession>
<keyword evidence="2" id="KW-1133">Transmembrane helix</keyword>
<name>A0AA38HQQ5_9CUCU</name>
<feature type="region of interest" description="Disordered" evidence="1">
    <location>
        <begin position="38"/>
        <end position="98"/>
    </location>
</feature>
<reference evidence="3" key="1">
    <citation type="journal article" date="2023" name="G3 (Bethesda)">
        <title>Whole genome assemblies of Zophobas morio and Tenebrio molitor.</title>
        <authorList>
            <person name="Kaur S."/>
            <person name="Stinson S.A."/>
            <person name="diCenzo G.C."/>
        </authorList>
    </citation>
    <scope>NUCLEOTIDE SEQUENCE</scope>
    <source>
        <strain evidence="3">QUZm001</strain>
    </source>
</reference>
<evidence type="ECO:0000313" key="3">
    <source>
        <dbReference type="EMBL" id="KAJ3640937.1"/>
    </source>
</evidence>
<comment type="caution">
    <text evidence="3">The sequence shown here is derived from an EMBL/GenBank/DDBJ whole genome shotgun (WGS) entry which is preliminary data.</text>
</comment>
<gene>
    <name evidence="3" type="ORF">Zmor_027469</name>
</gene>
<dbReference type="EMBL" id="JALNTZ010000009">
    <property type="protein sequence ID" value="KAJ3640937.1"/>
    <property type="molecule type" value="Genomic_DNA"/>
</dbReference>
<proteinExistence type="predicted"/>
<evidence type="ECO:0000313" key="4">
    <source>
        <dbReference type="Proteomes" id="UP001168821"/>
    </source>
</evidence>